<dbReference type="PANTHER" id="PTHR44757">
    <property type="entry name" value="DIGUANYLATE CYCLASE DGCP"/>
    <property type="match status" value="1"/>
</dbReference>
<dbReference type="SMART" id="SM00091">
    <property type="entry name" value="PAS"/>
    <property type="match status" value="2"/>
</dbReference>
<name>A0A6C2D5K5_9RHOO</name>
<dbReference type="PROSITE" id="PS50113">
    <property type="entry name" value="PAC"/>
    <property type="match status" value="1"/>
</dbReference>
<dbReference type="InterPro" id="IPR029787">
    <property type="entry name" value="Nucleotide_cyclase"/>
</dbReference>
<dbReference type="SMART" id="SM00086">
    <property type="entry name" value="PAC"/>
    <property type="match status" value="1"/>
</dbReference>
<dbReference type="EMBL" id="SDKK01000003">
    <property type="protein sequence ID" value="TYC61124.1"/>
    <property type="molecule type" value="Genomic_DNA"/>
</dbReference>
<dbReference type="SUPFAM" id="SSF55073">
    <property type="entry name" value="Nucleotide cyclase"/>
    <property type="match status" value="1"/>
</dbReference>
<sequence length="556" mass="61912">MSALSMARSLLLPSSSRPCRLLKVALLCAALLPAGPALAGLPEGMGSPWVTLATGLAMMLAVAGGIYLLLLRQQLARLQAQLSAPGSSVALVGEAAPECVGASEEGPDRYFRLAAEAGHGVEGWINLEGRLYWVNQLVELYTGYSAQEVLAADFIDLLVYERDRRYCRDQIRQALEGGVQAEFELRIVTKAGSSLWMACHWQPIRNESGMLLGLRVSMNDIQARKEAEYKLLESVAALRRAQALSEHYLRRSNEERSRLSALLDVVRMGILFMDADRRVVFCNRALYDIWRMPPGESFVGVRDAVLQQYVMPFLEEPVVYQRHIAAVLEHRAPSEPFEIHFKDGRVITDFSRVVPGPEGTRPIGRMWVFEDVTEQRRVAEQLMRLAERDPLTNLFNRRRFHEELERMLADGRRHHEEVGLLAIDLDGFKPVNDRFGHQAGDEVLVGLSNAVLAVVRRNEMFFRMGGDEFAILVPSASAQELSELARRVCVCIAGMHFTFGGDSVFVTASIGIAIGPHHDNDGERLIGAADRAMYVAKASGGNCWELARESRSERLV</sequence>
<evidence type="ECO:0000313" key="6">
    <source>
        <dbReference type="EMBL" id="TYC61124.1"/>
    </source>
</evidence>
<dbReference type="Pfam" id="PF08447">
    <property type="entry name" value="PAS_3"/>
    <property type="match status" value="1"/>
</dbReference>
<dbReference type="PROSITE" id="PS50112">
    <property type="entry name" value="PAS"/>
    <property type="match status" value="1"/>
</dbReference>
<feature type="domain" description="PAC" evidence="4">
    <location>
        <begin position="181"/>
        <end position="233"/>
    </location>
</feature>
<feature type="transmembrane region" description="Helical" evidence="1">
    <location>
        <begin position="49"/>
        <end position="70"/>
    </location>
</feature>
<evidence type="ECO:0000259" key="5">
    <source>
        <dbReference type="PROSITE" id="PS50887"/>
    </source>
</evidence>
<feature type="chain" id="PRO_5025554394" evidence="2">
    <location>
        <begin position="40"/>
        <end position="556"/>
    </location>
</feature>
<dbReference type="Pfam" id="PF00990">
    <property type="entry name" value="GGDEF"/>
    <property type="match status" value="1"/>
</dbReference>
<feature type="domain" description="GGDEF" evidence="5">
    <location>
        <begin position="416"/>
        <end position="549"/>
    </location>
</feature>
<dbReference type="Gene3D" id="3.30.450.20">
    <property type="entry name" value="PAS domain"/>
    <property type="match status" value="2"/>
</dbReference>
<evidence type="ECO:0000256" key="1">
    <source>
        <dbReference type="SAM" id="Phobius"/>
    </source>
</evidence>
<dbReference type="NCBIfam" id="TIGR00254">
    <property type="entry name" value="GGDEF"/>
    <property type="match status" value="1"/>
</dbReference>
<dbReference type="PROSITE" id="PS50887">
    <property type="entry name" value="GGDEF"/>
    <property type="match status" value="1"/>
</dbReference>
<reference evidence="6 7" key="1">
    <citation type="submission" date="2019-01" db="EMBL/GenBank/DDBJ databases">
        <title>Zoogloea oleivorans genome sequencing and assembly.</title>
        <authorList>
            <person name="Tancsics A."/>
            <person name="Farkas M."/>
            <person name="Kriszt B."/>
            <person name="Maroti G."/>
            <person name="Horvath B."/>
        </authorList>
    </citation>
    <scope>NUCLEOTIDE SEQUENCE [LARGE SCALE GENOMIC DNA]</scope>
    <source>
        <strain evidence="6 7">Buc</strain>
    </source>
</reference>
<keyword evidence="1" id="KW-0472">Membrane</keyword>
<organism evidence="6 7">
    <name type="scientific">Zoogloea oleivorans</name>
    <dbReference type="NCBI Taxonomy" id="1552750"/>
    <lineage>
        <taxon>Bacteria</taxon>
        <taxon>Pseudomonadati</taxon>
        <taxon>Pseudomonadota</taxon>
        <taxon>Betaproteobacteria</taxon>
        <taxon>Rhodocyclales</taxon>
        <taxon>Zoogloeaceae</taxon>
        <taxon>Zoogloea</taxon>
    </lineage>
</organism>
<comment type="caution">
    <text evidence="6">The sequence shown here is derived from an EMBL/GenBank/DDBJ whole genome shotgun (WGS) entry which is preliminary data.</text>
</comment>
<gene>
    <name evidence="6" type="ORF">ETQ85_03455</name>
</gene>
<dbReference type="InterPro" id="IPR001610">
    <property type="entry name" value="PAC"/>
</dbReference>
<keyword evidence="1" id="KW-0812">Transmembrane</keyword>
<feature type="domain" description="PAS" evidence="3">
    <location>
        <begin position="125"/>
        <end position="178"/>
    </location>
</feature>
<dbReference type="Proteomes" id="UP000389128">
    <property type="component" value="Unassembled WGS sequence"/>
</dbReference>
<dbReference type="InterPro" id="IPR043128">
    <property type="entry name" value="Rev_trsase/Diguanyl_cyclase"/>
</dbReference>
<dbReference type="GO" id="GO:0003824">
    <property type="term" value="F:catalytic activity"/>
    <property type="evidence" value="ECO:0007669"/>
    <property type="project" value="UniProtKB-ARBA"/>
</dbReference>
<evidence type="ECO:0000256" key="2">
    <source>
        <dbReference type="SAM" id="SignalP"/>
    </source>
</evidence>
<dbReference type="InterPro" id="IPR000014">
    <property type="entry name" value="PAS"/>
</dbReference>
<keyword evidence="1" id="KW-1133">Transmembrane helix</keyword>
<feature type="signal peptide" evidence="2">
    <location>
        <begin position="1"/>
        <end position="39"/>
    </location>
</feature>
<accession>A0A6C2D5K5</accession>
<dbReference type="InterPro" id="IPR000160">
    <property type="entry name" value="GGDEF_dom"/>
</dbReference>
<evidence type="ECO:0000313" key="7">
    <source>
        <dbReference type="Proteomes" id="UP000389128"/>
    </source>
</evidence>
<dbReference type="InterPro" id="IPR013655">
    <property type="entry name" value="PAS_fold_3"/>
</dbReference>
<dbReference type="Gene3D" id="3.30.70.270">
    <property type="match status" value="1"/>
</dbReference>
<dbReference type="OrthoDB" id="9813903at2"/>
<dbReference type="FunFam" id="3.30.70.270:FF:000001">
    <property type="entry name" value="Diguanylate cyclase domain protein"/>
    <property type="match status" value="1"/>
</dbReference>
<keyword evidence="7" id="KW-1185">Reference proteome</keyword>
<evidence type="ECO:0000259" key="4">
    <source>
        <dbReference type="PROSITE" id="PS50113"/>
    </source>
</evidence>
<dbReference type="PANTHER" id="PTHR44757:SF2">
    <property type="entry name" value="BIOFILM ARCHITECTURE MAINTENANCE PROTEIN MBAA"/>
    <property type="match status" value="1"/>
</dbReference>
<evidence type="ECO:0000259" key="3">
    <source>
        <dbReference type="PROSITE" id="PS50112"/>
    </source>
</evidence>
<dbReference type="InterPro" id="IPR013656">
    <property type="entry name" value="PAS_4"/>
</dbReference>
<dbReference type="RefSeq" id="WP_148577659.1">
    <property type="nucleotide sequence ID" value="NZ_SDKK01000003.1"/>
</dbReference>
<dbReference type="SUPFAM" id="SSF55785">
    <property type="entry name" value="PYP-like sensor domain (PAS domain)"/>
    <property type="match status" value="2"/>
</dbReference>
<dbReference type="InterPro" id="IPR035965">
    <property type="entry name" value="PAS-like_dom_sf"/>
</dbReference>
<dbReference type="NCBIfam" id="TIGR00229">
    <property type="entry name" value="sensory_box"/>
    <property type="match status" value="1"/>
</dbReference>
<keyword evidence="2" id="KW-0732">Signal</keyword>
<dbReference type="Pfam" id="PF08448">
    <property type="entry name" value="PAS_4"/>
    <property type="match status" value="1"/>
</dbReference>
<dbReference type="AlphaFoldDB" id="A0A6C2D5K5"/>
<dbReference type="InterPro" id="IPR000700">
    <property type="entry name" value="PAS-assoc_C"/>
</dbReference>
<dbReference type="CDD" id="cd01949">
    <property type="entry name" value="GGDEF"/>
    <property type="match status" value="1"/>
</dbReference>
<proteinExistence type="predicted"/>
<dbReference type="SMART" id="SM00267">
    <property type="entry name" value="GGDEF"/>
    <property type="match status" value="1"/>
</dbReference>
<dbReference type="CDD" id="cd00130">
    <property type="entry name" value="PAS"/>
    <property type="match status" value="1"/>
</dbReference>
<dbReference type="InterPro" id="IPR052155">
    <property type="entry name" value="Biofilm_reg_signaling"/>
</dbReference>
<protein>
    <submittedName>
        <fullName evidence="6">Sensor domain-containing diguanylate cyclase</fullName>
    </submittedName>
</protein>